<dbReference type="Gene3D" id="3.40.710.10">
    <property type="entry name" value="DD-peptidase/beta-lactamase superfamily"/>
    <property type="match status" value="1"/>
</dbReference>
<reference evidence="3 4" key="1">
    <citation type="submission" date="2024-10" db="EMBL/GenBank/DDBJ databases">
        <title>The Natural Products Discovery Center: Release of the First 8490 Sequenced Strains for Exploring Actinobacteria Biosynthetic Diversity.</title>
        <authorList>
            <person name="Kalkreuter E."/>
            <person name="Kautsar S.A."/>
            <person name="Yang D."/>
            <person name="Bader C.D."/>
            <person name="Teijaro C.N."/>
            <person name="Fluegel L."/>
            <person name="Davis C.M."/>
            <person name="Simpson J.R."/>
            <person name="Lauterbach L."/>
            <person name="Steele A.D."/>
            <person name="Gui C."/>
            <person name="Meng S."/>
            <person name="Li G."/>
            <person name="Viehrig K."/>
            <person name="Ye F."/>
            <person name="Su P."/>
            <person name="Kiefer A.F."/>
            <person name="Nichols A."/>
            <person name="Cepeda A.J."/>
            <person name="Yan W."/>
            <person name="Fan B."/>
            <person name="Jiang Y."/>
            <person name="Adhikari A."/>
            <person name="Zheng C.-J."/>
            <person name="Schuster L."/>
            <person name="Cowan T.M."/>
            <person name="Smanski M.J."/>
            <person name="Chevrette M.G."/>
            <person name="De Carvalho L.P.S."/>
            <person name="Shen B."/>
        </authorList>
    </citation>
    <scope>NUCLEOTIDE SEQUENCE [LARGE SCALE GENOMIC DNA]</scope>
    <source>
        <strain evidence="3 4">NPDC050545</strain>
    </source>
</reference>
<evidence type="ECO:0000256" key="1">
    <source>
        <dbReference type="SAM" id="SignalP"/>
    </source>
</evidence>
<name>A0ABW7Z8X6_9ACTN</name>
<keyword evidence="1" id="KW-0732">Signal</keyword>
<dbReference type="EMBL" id="JBITGY010000015">
    <property type="protein sequence ID" value="MFI6504623.1"/>
    <property type="molecule type" value="Genomic_DNA"/>
</dbReference>
<organism evidence="3 4">
    <name type="scientific">Nonomuraea typhae</name>
    <dbReference type="NCBI Taxonomy" id="2603600"/>
    <lineage>
        <taxon>Bacteria</taxon>
        <taxon>Bacillati</taxon>
        <taxon>Actinomycetota</taxon>
        <taxon>Actinomycetes</taxon>
        <taxon>Streptosporangiales</taxon>
        <taxon>Streptosporangiaceae</taxon>
        <taxon>Nonomuraea</taxon>
    </lineage>
</organism>
<gene>
    <name evidence="3" type="ORF">ACIBG2_45060</name>
</gene>
<evidence type="ECO:0000313" key="4">
    <source>
        <dbReference type="Proteomes" id="UP001612741"/>
    </source>
</evidence>
<dbReference type="InterPro" id="IPR012338">
    <property type="entry name" value="Beta-lactam/transpept-like"/>
</dbReference>
<evidence type="ECO:0000259" key="2">
    <source>
        <dbReference type="Pfam" id="PF13354"/>
    </source>
</evidence>
<dbReference type="Pfam" id="PF13354">
    <property type="entry name" value="Beta-lactamase2"/>
    <property type="match status" value="1"/>
</dbReference>
<comment type="caution">
    <text evidence="3">The sequence shown here is derived from an EMBL/GenBank/DDBJ whole genome shotgun (WGS) entry which is preliminary data.</text>
</comment>
<dbReference type="PANTHER" id="PTHR35333:SF3">
    <property type="entry name" value="BETA-LACTAMASE-TYPE TRANSPEPTIDASE FOLD CONTAINING PROTEIN"/>
    <property type="match status" value="1"/>
</dbReference>
<feature type="signal peptide" evidence="1">
    <location>
        <begin position="1"/>
        <end position="20"/>
    </location>
</feature>
<dbReference type="RefSeq" id="WP_397090428.1">
    <property type="nucleotide sequence ID" value="NZ_JBITGY010000015.1"/>
</dbReference>
<keyword evidence="3" id="KW-0378">Hydrolase</keyword>
<keyword evidence="4" id="KW-1185">Reference proteome</keyword>
<feature type="chain" id="PRO_5045066027" evidence="1">
    <location>
        <begin position="21"/>
        <end position="361"/>
    </location>
</feature>
<dbReference type="SUPFAM" id="SSF56601">
    <property type="entry name" value="beta-lactamase/transpeptidase-like"/>
    <property type="match status" value="1"/>
</dbReference>
<sequence>MRVRGISLIAALAVTVSACADVAAGMSRAAPGPGSAFPAVADAALQAGTGYEPPMGTVLVLSLEPAIPLEAVASEAAGREPLPEERRRRLDRTLKRYLGERPGRASVAVYDRSTGTRYVYPDREPFLLASVAKVDILLALVLKTQDAGRRLTQDERQLAARMIRYSDNDCAHELYQAVGGVQGMTGMLRRLRIRHTWPRSSWGTTLSRPADQVKVLDRLTDPDGPVNAANRRFVLGLMSTVTRDQAWGVSAAAGDGEVALKNGWLPASAHGGLWTVNSVGRLQTGGHDFLLAVLSERSPAMGTGVETVEDVSRVVVKALSREEAPAAALIKASAPVKAAVPVKAAAPVKAVAPVNQAPPRW</sequence>
<dbReference type="PANTHER" id="PTHR35333">
    <property type="entry name" value="BETA-LACTAMASE"/>
    <property type="match status" value="1"/>
</dbReference>
<accession>A0ABW7Z8X6</accession>
<dbReference type="GO" id="GO:0016787">
    <property type="term" value="F:hydrolase activity"/>
    <property type="evidence" value="ECO:0007669"/>
    <property type="project" value="UniProtKB-KW"/>
</dbReference>
<dbReference type="InterPro" id="IPR045155">
    <property type="entry name" value="Beta-lactam_cat"/>
</dbReference>
<feature type="domain" description="Beta-lactamase class A catalytic" evidence="2">
    <location>
        <begin position="156"/>
        <end position="294"/>
    </location>
</feature>
<dbReference type="InterPro" id="IPR000871">
    <property type="entry name" value="Beta-lactam_class-A"/>
</dbReference>
<protein>
    <submittedName>
        <fullName evidence="3">Serine hydrolase</fullName>
    </submittedName>
</protein>
<evidence type="ECO:0000313" key="3">
    <source>
        <dbReference type="EMBL" id="MFI6504623.1"/>
    </source>
</evidence>
<dbReference type="PROSITE" id="PS51257">
    <property type="entry name" value="PROKAR_LIPOPROTEIN"/>
    <property type="match status" value="1"/>
</dbReference>
<proteinExistence type="predicted"/>
<dbReference type="Proteomes" id="UP001612741">
    <property type="component" value="Unassembled WGS sequence"/>
</dbReference>